<organism evidence="1 2">
    <name type="scientific">Brenthis ino</name>
    <name type="common">lesser marbled fritillary</name>
    <dbReference type="NCBI Taxonomy" id="405034"/>
    <lineage>
        <taxon>Eukaryota</taxon>
        <taxon>Metazoa</taxon>
        <taxon>Ecdysozoa</taxon>
        <taxon>Arthropoda</taxon>
        <taxon>Hexapoda</taxon>
        <taxon>Insecta</taxon>
        <taxon>Pterygota</taxon>
        <taxon>Neoptera</taxon>
        <taxon>Endopterygota</taxon>
        <taxon>Lepidoptera</taxon>
        <taxon>Glossata</taxon>
        <taxon>Ditrysia</taxon>
        <taxon>Papilionoidea</taxon>
        <taxon>Nymphalidae</taxon>
        <taxon>Heliconiinae</taxon>
        <taxon>Argynnini</taxon>
        <taxon>Brenthis</taxon>
    </lineage>
</organism>
<accession>A0A8J9YFD2</accession>
<keyword evidence="2" id="KW-1185">Reference proteome</keyword>
<feature type="non-terminal residue" evidence="1">
    <location>
        <position position="137"/>
    </location>
</feature>
<name>A0A8J9YFD2_9NEOP</name>
<dbReference type="EMBL" id="OV170224">
    <property type="protein sequence ID" value="CAH0724530.1"/>
    <property type="molecule type" value="Genomic_DNA"/>
</dbReference>
<gene>
    <name evidence="1" type="ORF">BINO364_LOCUS10229</name>
</gene>
<sequence>MGGGEWRGTGREAVSRPRTVALALHASHGSGRRRLRTSAITKHMTTILCISRFNFAELDGNMVKAGGYIISKRAVRVSGTSPGTRHVKPCGILSLHEIKSTDAPISAQPTQSLTAANSHATPKSYDAWKNPLVSFSQ</sequence>
<proteinExistence type="predicted"/>
<protein>
    <submittedName>
        <fullName evidence="1">Uncharacterized protein</fullName>
    </submittedName>
</protein>
<dbReference type="AlphaFoldDB" id="A0A8J9YFD2"/>
<dbReference type="Proteomes" id="UP000838878">
    <property type="component" value="Chromosome 4"/>
</dbReference>
<evidence type="ECO:0000313" key="2">
    <source>
        <dbReference type="Proteomes" id="UP000838878"/>
    </source>
</evidence>
<reference evidence="1" key="1">
    <citation type="submission" date="2021-12" db="EMBL/GenBank/DDBJ databases">
        <authorList>
            <person name="Martin H S."/>
        </authorList>
    </citation>
    <scope>NUCLEOTIDE SEQUENCE</scope>
</reference>
<evidence type="ECO:0000313" key="1">
    <source>
        <dbReference type="EMBL" id="CAH0724530.1"/>
    </source>
</evidence>